<proteinExistence type="predicted"/>
<dbReference type="InterPro" id="IPR036844">
    <property type="entry name" value="Hint_dom_sf"/>
</dbReference>
<dbReference type="InterPro" id="IPR030934">
    <property type="entry name" value="Intein_C"/>
</dbReference>
<dbReference type="Proteomes" id="UP001335665">
    <property type="component" value="Unassembled WGS sequence"/>
</dbReference>
<dbReference type="NCBIfam" id="TIGR01443">
    <property type="entry name" value="intein_Cterm"/>
    <property type="match status" value="1"/>
</dbReference>
<dbReference type="Gene3D" id="2.170.16.10">
    <property type="entry name" value="Hedgehog/Intein (Hint) domain"/>
    <property type="match status" value="1"/>
</dbReference>
<sequence>MRSVKFAGYEDVYNMEVDNHHNFSVNGGFIVHNCMDALRYACRQYMDLYDGSTGVDWNYQDHLAREMGFNV</sequence>
<dbReference type="EMBL" id="JAQSFA010000023">
    <property type="protein sequence ID" value="MEE6701740.1"/>
    <property type="molecule type" value="Genomic_DNA"/>
</dbReference>
<evidence type="ECO:0000313" key="2">
    <source>
        <dbReference type="Proteomes" id="UP001335665"/>
    </source>
</evidence>
<comment type="caution">
    <text evidence="1">The sequence shown here is derived from an EMBL/GenBank/DDBJ whole genome shotgun (WGS) entry which is preliminary data.</text>
</comment>
<evidence type="ECO:0000313" key="1">
    <source>
        <dbReference type="EMBL" id="MEE6701740.1"/>
    </source>
</evidence>
<evidence type="ECO:0008006" key="3">
    <source>
        <dbReference type="Google" id="ProtNLM"/>
    </source>
</evidence>
<accession>A0ABU7SUK1</accession>
<dbReference type="PROSITE" id="PS50818">
    <property type="entry name" value="INTEIN_C_TER"/>
    <property type="match status" value="1"/>
</dbReference>
<gene>
    <name evidence="1" type="ORF">PS396_08060</name>
</gene>
<protein>
    <recommendedName>
        <fullName evidence="3">Intein C-terminal splicing domain-containing protein</fullName>
    </recommendedName>
</protein>
<dbReference type="RefSeq" id="WP_407068194.1">
    <property type="nucleotide sequence ID" value="NZ_JAQSET010000021.1"/>
</dbReference>
<name>A0ABU7SUK1_9LACO</name>
<dbReference type="SUPFAM" id="SSF51294">
    <property type="entry name" value="Hedgehog/intein (Hint) domain"/>
    <property type="match status" value="1"/>
</dbReference>
<keyword evidence="2" id="KW-1185">Reference proteome</keyword>
<organism evidence="1 2">
    <name type="scientific">Limosilactobacillus pontis</name>
    <dbReference type="NCBI Taxonomy" id="35787"/>
    <lineage>
        <taxon>Bacteria</taxon>
        <taxon>Bacillati</taxon>
        <taxon>Bacillota</taxon>
        <taxon>Bacilli</taxon>
        <taxon>Lactobacillales</taxon>
        <taxon>Lactobacillaceae</taxon>
        <taxon>Limosilactobacillus</taxon>
    </lineage>
</organism>
<reference evidence="1 2" key="1">
    <citation type="submission" date="2023-02" db="EMBL/GenBank/DDBJ databases">
        <title>The predominant lactic acid bacteria and yeasts involved in the spontaneous fermentation of millet during the production of the traditional porridge Hausa koko in Ghana.</title>
        <authorList>
            <person name="Atter A."/>
            <person name="Diaz M."/>
        </authorList>
    </citation>
    <scope>NUCLEOTIDE SEQUENCE [LARGE SCALE GENOMIC DNA]</scope>
    <source>
        <strain evidence="1 2">FI11552</strain>
    </source>
</reference>